<organism evidence="1 2">
    <name type="scientific">Penicillium canescens</name>
    <dbReference type="NCBI Taxonomy" id="5083"/>
    <lineage>
        <taxon>Eukaryota</taxon>
        <taxon>Fungi</taxon>
        <taxon>Dikarya</taxon>
        <taxon>Ascomycota</taxon>
        <taxon>Pezizomycotina</taxon>
        <taxon>Eurotiomycetes</taxon>
        <taxon>Eurotiomycetidae</taxon>
        <taxon>Eurotiales</taxon>
        <taxon>Aspergillaceae</taxon>
        <taxon>Penicillium</taxon>
    </lineage>
</organism>
<dbReference type="EMBL" id="JAQJZL010000001">
    <property type="protein sequence ID" value="KAJ6057253.1"/>
    <property type="molecule type" value="Genomic_DNA"/>
</dbReference>
<gene>
    <name evidence="1" type="ORF">N7460_000527</name>
</gene>
<proteinExistence type="predicted"/>
<sequence length="347" mass="38277">MLSVREDVSSSSNLEGLVRGLCIVLSIGLLSFTDSHVYRFDLKVWNKEMEEIAVGLDEYSFQPRKLACLDDFVGGPAWILGQGTKKEQQQQEGMKLSITIQDLQELWGPVSLLGDQLVHPLIHWTTEVPECLTEKSSEVPILLSNTSRILIGTTSETKVGLVVNQKCKSSIATIHQQIACRLLYPGTCKSSYMSDGYDVQLVGGQYVTAGIIKKYKRILKRTLKAMLIEDCAKPGTGLVPLLNLRVGLEVIACTGNAQRVTLWDALRLSQASIESTDDPMYCAHEIGDRLCISSCWTRCRSVDDIDCDDMPRQGKPFSGIESRRVIISSILALKHSGVDSEGNLPVS</sequence>
<reference evidence="1" key="2">
    <citation type="submission" date="2023-01" db="EMBL/GenBank/DDBJ databases">
        <authorList>
            <person name="Petersen C."/>
        </authorList>
    </citation>
    <scope>NUCLEOTIDE SEQUENCE</scope>
    <source>
        <strain evidence="1">IBT 15450</strain>
    </source>
</reference>
<evidence type="ECO:0000313" key="2">
    <source>
        <dbReference type="Proteomes" id="UP001219568"/>
    </source>
</evidence>
<protein>
    <submittedName>
        <fullName evidence="1">Uncharacterized protein</fullName>
    </submittedName>
</protein>
<accession>A0AAD6NDR3</accession>
<keyword evidence="2" id="KW-1185">Reference proteome</keyword>
<name>A0AAD6NDR3_PENCN</name>
<dbReference type="AlphaFoldDB" id="A0AAD6NDR3"/>
<evidence type="ECO:0000313" key="1">
    <source>
        <dbReference type="EMBL" id="KAJ6057253.1"/>
    </source>
</evidence>
<dbReference type="Proteomes" id="UP001219568">
    <property type="component" value="Unassembled WGS sequence"/>
</dbReference>
<reference evidence="1" key="1">
    <citation type="journal article" date="2023" name="IMA Fungus">
        <title>Comparative genomic study of the Penicillium genus elucidates a diverse pangenome and 15 lateral gene transfer events.</title>
        <authorList>
            <person name="Petersen C."/>
            <person name="Sorensen T."/>
            <person name="Nielsen M.R."/>
            <person name="Sondergaard T.E."/>
            <person name="Sorensen J.L."/>
            <person name="Fitzpatrick D.A."/>
            <person name="Frisvad J.C."/>
            <person name="Nielsen K.L."/>
        </authorList>
    </citation>
    <scope>NUCLEOTIDE SEQUENCE</scope>
    <source>
        <strain evidence="1">IBT 15450</strain>
    </source>
</reference>
<comment type="caution">
    <text evidence="1">The sequence shown here is derived from an EMBL/GenBank/DDBJ whole genome shotgun (WGS) entry which is preliminary data.</text>
</comment>